<dbReference type="InterPro" id="IPR003594">
    <property type="entry name" value="HATPase_dom"/>
</dbReference>
<dbReference type="Gene3D" id="3.30.1360.40">
    <property type="match status" value="1"/>
</dbReference>
<dbReference type="PROSITE" id="PS00177">
    <property type="entry name" value="TOPOISOMERASE_II"/>
    <property type="match status" value="1"/>
</dbReference>
<dbReference type="PANTHER" id="PTHR10169:SF38">
    <property type="entry name" value="DNA TOPOISOMERASE 2"/>
    <property type="match status" value="1"/>
</dbReference>
<keyword evidence="21" id="KW-1185">Reference proteome</keyword>
<feature type="active site" description="O-(5'-phospho-DNA)-tyrosine intermediate" evidence="15">
    <location>
        <position position="812"/>
    </location>
</feature>
<comment type="function">
    <text evidence="14 16">Control of topological states of DNA by transient breakage and subsequent rejoining of DNA strands. Topoisomerase II makes double-strand breaks.</text>
</comment>
<dbReference type="SMART" id="SM00387">
    <property type="entry name" value="HATPase_c"/>
    <property type="match status" value="1"/>
</dbReference>
<evidence type="ECO:0000256" key="10">
    <source>
        <dbReference type="ARBA" id="ARBA00022842"/>
    </source>
</evidence>
<dbReference type="PANTHER" id="PTHR10169">
    <property type="entry name" value="DNA TOPOISOMERASE/GYRASE"/>
    <property type="match status" value="1"/>
</dbReference>
<dbReference type="GO" id="GO:0006271">
    <property type="term" value="P:DNA strand elongation involved in DNA replication"/>
    <property type="evidence" value="ECO:0007669"/>
    <property type="project" value="EnsemblFungi"/>
</dbReference>
<evidence type="ECO:0000256" key="12">
    <source>
        <dbReference type="ARBA" id="ARBA00023125"/>
    </source>
</evidence>
<dbReference type="FunFam" id="3.30.230.10:FF:000008">
    <property type="entry name" value="DNA topoisomerase 2"/>
    <property type="match status" value="1"/>
</dbReference>
<dbReference type="GO" id="GO:0000819">
    <property type="term" value="P:sister chromatid segregation"/>
    <property type="evidence" value="ECO:0007669"/>
    <property type="project" value="TreeGrafter"/>
</dbReference>
<feature type="compositionally biased region" description="Low complexity" evidence="17">
    <location>
        <begin position="1272"/>
        <end position="1294"/>
    </location>
</feature>
<dbReference type="GO" id="GO:0009303">
    <property type="term" value="P:rRNA transcription"/>
    <property type="evidence" value="ECO:0007669"/>
    <property type="project" value="EnsemblFungi"/>
</dbReference>
<dbReference type="InterPro" id="IPR013759">
    <property type="entry name" value="Topo_IIA_B_C"/>
</dbReference>
<evidence type="ECO:0000256" key="11">
    <source>
        <dbReference type="ARBA" id="ARBA00023029"/>
    </source>
</evidence>
<reference evidence="21" key="1">
    <citation type="submission" date="2016-02" db="EMBL/GenBank/DDBJ databases">
        <title>Comparative genomics of biotechnologically important yeasts.</title>
        <authorList>
            <consortium name="DOE Joint Genome Institute"/>
            <person name="Riley R."/>
            <person name="Haridas S."/>
            <person name="Wolfe K.H."/>
            <person name="Lopes M.R."/>
            <person name="Hittinger C.T."/>
            <person name="Goker M."/>
            <person name="Salamov A."/>
            <person name="Wisecaver J."/>
            <person name="Long T.M."/>
            <person name="Aerts A.L."/>
            <person name="Barry K."/>
            <person name="Choi C."/>
            <person name="Clum A."/>
            <person name="Coughlan A.Y."/>
            <person name="Deshpande S."/>
            <person name="Douglass A.P."/>
            <person name="Hanson S.J."/>
            <person name="Klenk H.-P."/>
            <person name="Labutti K."/>
            <person name="Lapidus A."/>
            <person name="Lindquist E."/>
            <person name="Lipzen A."/>
            <person name="Meier-Kolthoff J.P."/>
            <person name="Ohm R.A."/>
            <person name="Otillar R.P."/>
            <person name="Pangilinan J."/>
            <person name="Peng Y."/>
            <person name="Rokas A."/>
            <person name="Rosa C.A."/>
            <person name="Scheuner C."/>
            <person name="Sibirny A.A."/>
            <person name="Slot J.C."/>
            <person name="Stielow J.B."/>
            <person name="Sun H."/>
            <person name="Kurtzman C.P."/>
            <person name="Blackwell M."/>
            <person name="Jeffries T.W."/>
            <person name="Grigoriev I.V."/>
        </authorList>
    </citation>
    <scope>NUCLEOTIDE SEQUENCE [LARGE SCALE GENOMIC DNA]</scope>
    <source>
        <strain evidence="21">NRRL Y-17796</strain>
    </source>
</reference>
<evidence type="ECO:0000256" key="4">
    <source>
        <dbReference type="ARBA" id="ARBA00011080"/>
    </source>
</evidence>
<dbReference type="Gene3D" id="3.30.230.10">
    <property type="match status" value="1"/>
</dbReference>
<dbReference type="Pfam" id="PF16898">
    <property type="entry name" value="TOPRIM_C"/>
    <property type="match status" value="1"/>
</dbReference>
<evidence type="ECO:0000256" key="17">
    <source>
        <dbReference type="SAM" id="MobiDB-lite"/>
    </source>
</evidence>
<dbReference type="InterPro" id="IPR013757">
    <property type="entry name" value="Topo_IIA_A_a_sf"/>
</dbReference>
<dbReference type="Gene3D" id="3.40.50.670">
    <property type="match status" value="1"/>
</dbReference>
<dbReference type="Gene3D" id="1.10.268.10">
    <property type="entry name" value="Topoisomerase, domain 3"/>
    <property type="match status" value="1"/>
</dbReference>
<dbReference type="InterPro" id="IPR006171">
    <property type="entry name" value="TOPRIM_dom"/>
</dbReference>
<keyword evidence="11 15" id="KW-0799">Topoisomerase</keyword>
<dbReference type="GO" id="GO:0034080">
    <property type="term" value="P:CENP-A containing chromatin assembly"/>
    <property type="evidence" value="ECO:0007669"/>
    <property type="project" value="EnsemblFungi"/>
</dbReference>
<dbReference type="InterPro" id="IPR020568">
    <property type="entry name" value="Ribosomal_Su5_D2-typ_SF"/>
</dbReference>
<dbReference type="FunFam" id="3.30.1490.30:FF:000001">
    <property type="entry name" value="DNA topoisomerase 2"/>
    <property type="match status" value="1"/>
</dbReference>
<keyword evidence="8 16" id="KW-0547">Nucleotide-binding</keyword>
<dbReference type="CDD" id="cd03481">
    <property type="entry name" value="TopoIIA_Trans_ScTopoIIA"/>
    <property type="match status" value="1"/>
</dbReference>
<dbReference type="GO" id="GO:0006265">
    <property type="term" value="P:DNA topological change"/>
    <property type="evidence" value="ECO:0007669"/>
    <property type="project" value="UniProtKB-UniRule"/>
</dbReference>
<feature type="compositionally biased region" description="Polar residues" evidence="17">
    <location>
        <begin position="272"/>
        <end position="282"/>
    </location>
</feature>
<dbReference type="GO" id="GO:0000795">
    <property type="term" value="C:synaptonemal complex"/>
    <property type="evidence" value="ECO:0007669"/>
    <property type="project" value="EnsemblFungi"/>
</dbReference>
<dbReference type="InterPro" id="IPR018522">
    <property type="entry name" value="TopoIIA_CS"/>
</dbReference>
<keyword evidence="10" id="KW-0460">Magnesium</keyword>
<evidence type="ECO:0000256" key="14">
    <source>
        <dbReference type="ARBA" id="ARBA00053943"/>
    </source>
</evidence>
<dbReference type="InterPro" id="IPR050634">
    <property type="entry name" value="DNA_Topoisomerase_II"/>
</dbReference>
<organism evidence="20 21">
    <name type="scientific">Tortispora caseinolytica NRRL Y-17796</name>
    <dbReference type="NCBI Taxonomy" id="767744"/>
    <lineage>
        <taxon>Eukaryota</taxon>
        <taxon>Fungi</taxon>
        <taxon>Dikarya</taxon>
        <taxon>Ascomycota</taxon>
        <taxon>Saccharomycotina</taxon>
        <taxon>Trigonopsidomycetes</taxon>
        <taxon>Trigonopsidales</taxon>
        <taxon>Trigonopsidaceae</taxon>
        <taxon>Tortispora</taxon>
    </lineage>
</organism>
<evidence type="ECO:0000256" key="9">
    <source>
        <dbReference type="ARBA" id="ARBA00022840"/>
    </source>
</evidence>
<feature type="compositionally biased region" description="Acidic residues" evidence="17">
    <location>
        <begin position="1349"/>
        <end position="1358"/>
    </location>
</feature>
<dbReference type="GO" id="GO:0042802">
    <property type="term" value="F:identical protein binding"/>
    <property type="evidence" value="ECO:0007669"/>
    <property type="project" value="EnsemblFungi"/>
</dbReference>
<feature type="compositionally biased region" description="Acidic residues" evidence="17">
    <location>
        <begin position="1100"/>
        <end position="1115"/>
    </location>
</feature>
<keyword evidence="13 15" id="KW-0413">Isomerase</keyword>
<dbReference type="SMART" id="SM00434">
    <property type="entry name" value="TOP4c"/>
    <property type="match status" value="1"/>
</dbReference>
<feature type="domain" description="Topo IIA-type catalytic" evidence="19">
    <location>
        <begin position="722"/>
        <end position="1168"/>
    </location>
</feature>
<dbReference type="Pfam" id="PF00204">
    <property type="entry name" value="DNA_gyraseB"/>
    <property type="match status" value="1"/>
</dbReference>
<feature type="region of interest" description="Disordered" evidence="17">
    <location>
        <begin position="1246"/>
        <end position="1294"/>
    </location>
</feature>
<dbReference type="InterPro" id="IPR036890">
    <property type="entry name" value="HATPase_C_sf"/>
</dbReference>
<dbReference type="InterPro" id="IPR001241">
    <property type="entry name" value="Topo_IIA"/>
</dbReference>
<dbReference type="GO" id="GO:0003677">
    <property type="term" value="F:DNA binding"/>
    <property type="evidence" value="ECO:0007669"/>
    <property type="project" value="UniProtKB-UniRule"/>
</dbReference>
<dbReference type="PROSITE" id="PS50880">
    <property type="entry name" value="TOPRIM"/>
    <property type="match status" value="1"/>
</dbReference>
<keyword evidence="12 15" id="KW-0238">DNA-binding</keyword>
<dbReference type="GO" id="GO:0097047">
    <property type="term" value="C:DNA replication termination region"/>
    <property type="evidence" value="ECO:0007669"/>
    <property type="project" value="EnsemblFungi"/>
</dbReference>
<dbReference type="SUPFAM" id="SSF56719">
    <property type="entry name" value="Type II DNA topoisomerase"/>
    <property type="match status" value="1"/>
</dbReference>
<evidence type="ECO:0000256" key="16">
    <source>
        <dbReference type="RuleBase" id="RU362094"/>
    </source>
</evidence>
<dbReference type="GO" id="GO:0005524">
    <property type="term" value="F:ATP binding"/>
    <property type="evidence" value="ECO:0007669"/>
    <property type="project" value="UniProtKB-UniRule"/>
</dbReference>
<dbReference type="GO" id="GO:0000019">
    <property type="term" value="P:regulation of mitotic recombination"/>
    <property type="evidence" value="ECO:0007669"/>
    <property type="project" value="EnsemblFungi"/>
</dbReference>
<dbReference type="SUPFAM" id="SSF54211">
    <property type="entry name" value="Ribosomal protein S5 domain 2-like"/>
    <property type="match status" value="1"/>
</dbReference>
<dbReference type="OrthoDB" id="276498at2759"/>
<evidence type="ECO:0000256" key="15">
    <source>
        <dbReference type="PROSITE-ProRule" id="PRU01384"/>
    </source>
</evidence>
<evidence type="ECO:0000256" key="8">
    <source>
        <dbReference type="ARBA" id="ARBA00022741"/>
    </source>
</evidence>
<evidence type="ECO:0000256" key="7">
    <source>
        <dbReference type="ARBA" id="ARBA00022723"/>
    </source>
</evidence>
<evidence type="ECO:0000259" key="19">
    <source>
        <dbReference type="PROSITE" id="PS52040"/>
    </source>
</evidence>
<feature type="compositionally biased region" description="Acidic residues" evidence="17">
    <location>
        <begin position="1384"/>
        <end position="1402"/>
    </location>
</feature>
<comment type="catalytic activity">
    <reaction evidence="1 15 16">
        <text>ATP-dependent breakage, passage and rejoining of double-stranded DNA.</text>
        <dbReference type="EC" id="5.6.2.2"/>
    </reaction>
</comment>
<dbReference type="Pfam" id="PF01751">
    <property type="entry name" value="Toprim"/>
    <property type="match status" value="1"/>
</dbReference>
<dbReference type="CDD" id="cd00187">
    <property type="entry name" value="TOP4c"/>
    <property type="match status" value="1"/>
</dbReference>
<dbReference type="GO" id="GO:0097046">
    <property type="term" value="P:replication fork progression beyond termination site"/>
    <property type="evidence" value="ECO:0007669"/>
    <property type="project" value="EnsemblFungi"/>
</dbReference>
<feature type="compositionally biased region" description="Acidic residues" evidence="17">
    <location>
        <begin position="1261"/>
        <end position="1271"/>
    </location>
</feature>
<dbReference type="FunFam" id="3.30.565.10:FF:000004">
    <property type="entry name" value="DNA topoisomerase 2"/>
    <property type="match status" value="1"/>
</dbReference>
<sequence length="1402" mass="157419">MNGATNGNKKTATETYQRLSQLEHILKRPDTYVGSVEPTEMEMWICDKDEHMVNKKIVITPGLYKIFDEILVNAADNKIRDPSMTFIKVTIDQAANTISITNNGNGIPVEIHQKEKMYIPELIFGNLLTSSNYDDNQEKVTGGRNGYGAKLCNIFSTEFTLETVDSAHGLKYHQVWANNMGTVNKPTITKIGKSVKDYTQITFKPDLKLFSMQELDEDIISVMRRRVYDLAGTVRGVQVFLNGNRIKVSNFKSYTELYVKSLMETANEYGTGESSSVLPTDTESGEESKHLMLPSEPKPTIVYQDFTDPKFPNRRWEIAFAVSKTGFNQVSFVNSIATTSGGTHVNYIVDQLVTKIGDYIKKKNKHGMLRPVQIKNSMFVFVNCLITNPSFTSQTKEQLTTKPSAFGSKCVLTDDYIKKVLRTDIVTDLVEMSNLTAEKQLKKTDGTKKSRITGIVKLDDANRAGTKDGHLCTLILTEGDSAMGLAVAGLAVVGRDYYGVFPLRGKLLNVRDATPAQIMKNAEIQALKQIIGLQHKTHYKDTKGLRYGHLMIMTDQDHDGSHIKGLIMNLLDAAFPGLLDIPGFLLEFITPIVKVTVTKGRKETVIPFYNMPEFEHWRDTEGQTLKWKHKYYKGLGTSQASEMREYFSDLDRHRREFETLRGNDRDLIDLAFNKRKADMRKEWLRTYTPGTHLDSTKATVPISDFINKELILFSIADNMRSIPSVMDGFKPGQRKVLYGCFKRNVYHDTKVSQLVGYISGDTAYHHGDQSLMQTVVGMAQDFVGSNNINLLQPIGGFGTRAMGGKDASAARYISTALSKITRKIFNPADDPLLDYLQDDESTVEPEWYVPILPMVLVNGADGIGTGWSTQIPNFNPLDISANIRRLLNGEEMVKMHPWFKGWTGHIEQVDETQYRVYGTLEKIGPNKLAITELPVRQWTIQMKEYLLNALGGTEKMKPWLKDMTEQHGTGIRFEVELSPDEMRKAEAEGLYKRFHLISTVNTSNMVAFDTHGRIRKYATAEEMLQEFYFVRLEFYQKRKDDLANRLTLLLERLKAQARFIKMIIEGELSVSNRKRKEIVKDLVRLKFPPMKDSASKGSAQEDDAIEEEEDDDGEAEANPAHYDYLLGMKIWSLTRERYEKLLREVAAKEDELALLLKMTPKDMWNKDLDDFEEAYHEFLEADRISRELNMPTVATSAKKGKKRKGQDDEYDPSGKKKNKKAKKNEDPSVPVKGVVVPIPAYVPPIKKVKKDPSATPVSELGDADMVDDGVADEASTATATAPATQASSPAPTSAAAIFGQGKSLFDAAISGDSLSRATSENIKPAVKQESAKAANPSAPKKTSKNKIESDDESEDEYSVEVSADAPARKSSRSKSTKSYQVSDSSEESDMAEDDESDEYQSD</sequence>
<dbReference type="SUPFAM" id="SSF55874">
    <property type="entry name" value="ATPase domain of HSP90 chaperone/DNA topoisomerase II/histidine kinase"/>
    <property type="match status" value="1"/>
</dbReference>
<dbReference type="SMART" id="SM00433">
    <property type="entry name" value="TOP2c"/>
    <property type="match status" value="1"/>
</dbReference>
<dbReference type="InterPro" id="IPR002205">
    <property type="entry name" value="Topo_IIA_dom_A"/>
</dbReference>
<accession>A0A1E4TJ76</accession>
<dbReference type="EMBL" id="KV453841">
    <property type="protein sequence ID" value="ODV91810.1"/>
    <property type="molecule type" value="Genomic_DNA"/>
</dbReference>
<dbReference type="FunFam" id="3.90.199.10:FF:000002">
    <property type="entry name" value="DNA topoisomerase 2"/>
    <property type="match status" value="1"/>
</dbReference>
<keyword evidence="7" id="KW-0479">Metal-binding</keyword>
<dbReference type="PRINTS" id="PR01158">
    <property type="entry name" value="TOPISMRASEII"/>
</dbReference>
<dbReference type="PROSITE" id="PS52040">
    <property type="entry name" value="TOPO_IIA"/>
    <property type="match status" value="1"/>
</dbReference>
<keyword evidence="9 16" id="KW-0067">ATP-binding</keyword>
<dbReference type="Gene3D" id="3.30.565.10">
    <property type="entry name" value="Histidine kinase-like ATPase, C-terminal domain"/>
    <property type="match status" value="1"/>
</dbReference>
<dbReference type="Gene3D" id="3.90.199.10">
    <property type="entry name" value="Topoisomerase II, domain 5"/>
    <property type="match status" value="1"/>
</dbReference>
<evidence type="ECO:0000256" key="6">
    <source>
        <dbReference type="ARBA" id="ARBA00019635"/>
    </source>
</evidence>
<dbReference type="InterPro" id="IPR034157">
    <property type="entry name" value="TOPRIM_TopoII"/>
</dbReference>
<comment type="cofactor">
    <cofactor evidence="3">
        <name>Mg(2+)</name>
        <dbReference type="ChEBI" id="CHEBI:18420"/>
    </cofactor>
</comment>
<feature type="region of interest" description="Disordered" evidence="17">
    <location>
        <begin position="1091"/>
        <end position="1118"/>
    </location>
</feature>
<evidence type="ECO:0000313" key="20">
    <source>
        <dbReference type="EMBL" id="ODV91810.1"/>
    </source>
</evidence>
<dbReference type="GO" id="GO:0003918">
    <property type="term" value="F:DNA topoisomerase type II (double strand cut, ATP-hydrolyzing) activity"/>
    <property type="evidence" value="ECO:0007669"/>
    <property type="project" value="UniProtKB-UniRule"/>
</dbReference>
<evidence type="ECO:0000256" key="2">
    <source>
        <dbReference type="ARBA" id="ARBA00001913"/>
    </source>
</evidence>
<dbReference type="GO" id="GO:0000722">
    <property type="term" value="P:telomere maintenance via recombination"/>
    <property type="evidence" value="ECO:0007669"/>
    <property type="project" value="EnsemblFungi"/>
</dbReference>
<evidence type="ECO:0000313" key="21">
    <source>
        <dbReference type="Proteomes" id="UP000095023"/>
    </source>
</evidence>
<dbReference type="PRINTS" id="PR00418">
    <property type="entry name" value="TPI2FAMILY"/>
</dbReference>
<evidence type="ECO:0000256" key="3">
    <source>
        <dbReference type="ARBA" id="ARBA00001946"/>
    </source>
</evidence>
<dbReference type="Proteomes" id="UP000095023">
    <property type="component" value="Unassembled WGS sequence"/>
</dbReference>
<dbReference type="FunFam" id="3.40.50.670:FF:000001">
    <property type="entry name" value="DNA topoisomerase 2"/>
    <property type="match status" value="2"/>
</dbReference>
<feature type="compositionally biased region" description="Low complexity" evidence="17">
    <location>
        <begin position="1331"/>
        <end position="1340"/>
    </location>
</feature>
<dbReference type="GO" id="GO:0000712">
    <property type="term" value="P:resolution of meiotic recombination intermediates"/>
    <property type="evidence" value="ECO:0007669"/>
    <property type="project" value="TreeGrafter"/>
</dbReference>
<dbReference type="CDD" id="cd03365">
    <property type="entry name" value="TOPRIM_TopoIIA"/>
    <property type="match status" value="1"/>
</dbReference>
<evidence type="ECO:0000259" key="18">
    <source>
        <dbReference type="PROSITE" id="PS50880"/>
    </source>
</evidence>
<proteinExistence type="inferred from homology"/>
<comment type="similarity">
    <text evidence="4 16">Belongs to the type II topoisomerase family.</text>
</comment>
<dbReference type="GO" id="GO:0046872">
    <property type="term" value="F:metal ion binding"/>
    <property type="evidence" value="ECO:0007669"/>
    <property type="project" value="UniProtKB-KW"/>
</dbReference>
<dbReference type="InterPro" id="IPR001154">
    <property type="entry name" value="TopoII_euk"/>
</dbReference>
<gene>
    <name evidence="20" type="ORF">CANCADRAFT_30135</name>
</gene>
<dbReference type="InterPro" id="IPR013506">
    <property type="entry name" value="Topo_IIA_bsu_dom2"/>
</dbReference>
<evidence type="ECO:0000256" key="5">
    <source>
        <dbReference type="ARBA" id="ARBA00012895"/>
    </source>
</evidence>
<name>A0A1E4TJ76_9ASCO</name>
<dbReference type="Gene3D" id="3.30.1490.30">
    <property type="match status" value="1"/>
</dbReference>
<feature type="domain" description="Toprim" evidence="18">
    <location>
        <begin position="472"/>
        <end position="586"/>
    </location>
</feature>
<evidence type="ECO:0000256" key="13">
    <source>
        <dbReference type="ARBA" id="ARBA00023235"/>
    </source>
</evidence>
<dbReference type="CDD" id="cd16930">
    <property type="entry name" value="HATPase_TopII-like"/>
    <property type="match status" value="1"/>
</dbReference>
<dbReference type="EC" id="5.6.2.2" evidence="5 16"/>
<protein>
    <recommendedName>
        <fullName evidence="6 16">DNA topoisomerase 2</fullName>
        <ecNumber evidence="5 16">5.6.2.2</ecNumber>
    </recommendedName>
</protein>
<comment type="subunit">
    <text evidence="16">Homodimer.</text>
</comment>
<evidence type="ECO:0000256" key="1">
    <source>
        <dbReference type="ARBA" id="ARBA00000185"/>
    </source>
</evidence>
<dbReference type="InterPro" id="IPR013760">
    <property type="entry name" value="Topo_IIA-like_dom_sf"/>
</dbReference>
<feature type="region of interest" description="Disordered" evidence="17">
    <location>
        <begin position="1314"/>
        <end position="1402"/>
    </location>
</feature>
<dbReference type="InterPro" id="IPR031660">
    <property type="entry name" value="TOPRIM_C"/>
</dbReference>
<comment type="cofactor">
    <cofactor evidence="2">
        <name>Ca(2+)</name>
        <dbReference type="ChEBI" id="CHEBI:29108"/>
    </cofactor>
</comment>
<feature type="region of interest" description="Disordered" evidence="17">
    <location>
        <begin position="1193"/>
        <end position="1230"/>
    </location>
</feature>
<dbReference type="InterPro" id="IPR013758">
    <property type="entry name" value="Topo_IIA_A/C_ab"/>
</dbReference>
<dbReference type="Pfam" id="PF00521">
    <property type="entry name" value="DNA_topoisoIV"/>
    <property type="match status" value="1"/>
</dbReference>
<dbReference type="Pfam" id="PF02518">
    <property type="entry name" value="HATPase_c"/>
    <property type="match status" value="1"/>
</dbReference>
<dbReference type="InterPro" id="IPR014721">
    <property type="entry name" value="Ribsml_uS5_D2-typ_fold_subgr"/>
</dbReference>
<feature type="region of interest" description="Disordered" evidence="17">
    <location>
        <begin position="270"/>
        <end position="291"/>
    </location>
</feature>